<protein>
    <recommendedName>
        <fullName evidence="3">Lipoprotein</fullName>
    </recommendedName>
</protein>
<reference evidence="1 2" key="1">
    <citation type="journal article" date="2016" name="Nat. Commun.">
        <title>Thousands of microbial genomes shed light on interconnected biogeochemical processes in an aquifer system.</title>
        <authorList>
            <person name="Anantharaman K."/>
            <person name="Brown C.T."/>
            <person name="Hug L.A."/>
            <person name="Sharon I."/>
            <person name="Castelle C.J."/>
            <person name="Probst A.J."/>
            <person name="Thomas B.C."/>
            <person name="Singh A."/>
            <person name="Wilkins M.J."/>
            <person name="Karaoz U."/>
            <person name="Brodie E.L."/>
            <person name="Williams K.H."/>
            <person name="Hubbard S.S."/>
            <person name="Banfield J.F."/>
        </authorList>
    </citation>
    <scope>NUCLEOTIDE SEQUENCE [LARGE SCALE GENOMIC DNA]</scope>
</reference>
<proteinExistence type="predicted"/>
<dbReference type="EMBL" id="MHTV01000005">
    <property type="protein sequence ID" value="OHA67732.1"/>
    <property type="molecule type" value="Genomic_DNA"/>
</dbReference>
<evidence type="ECO:0008006" key="3">
    <source>
        <dbReference type="Google" id="ProtNLM"/>
    </source>
</evidence>
<name>A0A1G2R660_9BACT</name>
<dbReference type="Proteomes" id="UP000178092">
    <property type="component" value="Unassembled WGS sequence"/>
</dbReference>
<gene>
    <name evidence="1" type="ORF">A3C04_00395</name>
</gene>
<accession>A0A1G2R660</accession>
<dbReference type="PROSITE" id="PS51257">
    <property type="entry name" value="PROKAR_LIPOPROTEIN"/>
    <property type="match status" value="1"/>
</dbReference>
<evidence type="ECO:0000313" key="1">
    <source>
        <dbReference type="EMBL" id="OHA67732.1"/>
    </source>
</evidence>
<dbReference type="AlphaFoldDB" id="A0A1G2R660"/>
<evidence type="ECO:0000313" key="2">
    <source>
        <dbReference type="Proteomes" id="UP000178092"/>
    </source>
</evidence>
<comment type="caution">
    <text evidence="1">The sequence shown here is derived from an EMBL/GenBank/DDBJ whole genome shotgun (WGS) entry which is preliminary data.</text>
</comment>
<sequence>MSRYSRNVPLITLLASLLLFLSGGCFTWFEKPDVTNLPPEDFPKIPAILAQSTEQILPGWIQGVIVQEVYTESHGINDDKFNVVRFRVYIPNGLAWLRPCSAYQEHWFIETYDPGDIVAFQLPSTFNTIGSTTSTFKICREEIIMIRENALSLPLPLP</sequence>
<organism evidence="1 2">
    <name type="scientific">Candidatus Wildermuthbacteria bacterium RIFCSPHIGHO2_02_FULL_45_25</name>
    <dbReference type="NCBI Taxonomy" id="1802450"/>
    <lineage>
        <taxon>Bacteria</taxon>
        <taxon>Candidatus Wildermuthiibacteriota</taxon>
    </lineage>
</organism>